<reference evidence="2 3" key="1">
    <citation type="submission" date="2008-04" db="EMBL/GenBank/DDBJ databases">
        <title>Complete sequence of chromosome of Natranaerobius thermophilus JW/NM-WN-LF.</title>
        <authorList>
            <consortium name="US DOE Joint Genome Institute"/>
            <person name="Copeland A."/>
            <person name="Lucas S."/>
            <person name="Lapidus A."/>
            <person name="Glavina del Rio T."/>
            <person name="Dalin E."/>
            <person name="Tice H."/>
            <person name="Bruce D."/>
            <person name="Goodwin L."/>
            <person name="Pitluck S."/>
            <person name="Chertkov O."/>
            <person name="Brettin T."/>
            <person name="Detter J.C."/>
            <person name="Han C."/>
            <person name="Kuske C.R."/>
            <person name="Schmutz J."/>
            <person name="Larimer F."/>
            <person name="Land M."/>
            <person name="Hauser L."/>
            <person name="Kyrpides N."/>
            <person name="Lykidis A."/>
            <person name="Mesbah N.M."/>
            <person name="Wiegel J."/>
        </authorList>
    </citation>
    <scope>NUCLEOTIDE SEQUENCE [LARGE SCALE GENOMIC DNA]</scope>
    <source>
        <strain evidence="3">ATCC BAA-1301 / DSM 18059 / JW/NM-WN-LF</strain>
    </source>
</reference>
<dbReference type="KEGG" id="nth:Nther_0408"/>
<protein>
    <submittedName>
        <fullName evidence="2">Uncharacterized protein</fullName>
    </submittedName>
</protein>
<feature type="chain" id="PRO_5039418326" evidence="1">
    <location>
        <begin position="19"/>
        <end position="118"/>
    </location>
</feature>
<dbReference type="Proteomes" id="UP000001683">
    <property type="component" value="Chromosome"/>
</dbReference>
<proteinExistence type="predicted"/>
<evidence type="ECO:0000313" key="2">
    <source>
        <dbReference type="EMBL" id="ACB84004.1"/>
    </source>
</evidence>
<evidence type="ECO:0000313" key="3">
    <source>
        <dbReference type="Proteomes" id="UP000001683"/>
    </source>
</evidence>
<name>B2A5Q6_NATTJ</name>
<dbReference type="HOGENOM" id="CLU_2070588_0_0_9"/>
<sequence>MFLVLIFLLMALVSGLHASKQTVQVSSQDLIKDLDPETAFEQGVAVDYFGNVLKGESGGIIYWNHPQKYFCEEGYLREKETNQPVITASGNKITDEQLLLTPELHSVEVIIHNLVESQ</sequence>
<evidence type="ECO:0000256" key="1">
    <source>
        <dbReference type="SAM" id="SignalP"/>
    </source>
</evidence>
<keyword evidence="3" id="KW-1185">Reference proteome</keyword>
<dbReference type="AlphaFoldDB" id="B2A5Q6"/>
<keyword evidence="1" id="KW-0732">Signal</keyword>
<reference evidence="2 3" key="2">
    <citation type="journal article" date="2011" name="J. Bacteriol.">
        <title>Complete genome sequence of the anaerobic, halophilic alkalithermophile Natranaerobius thermophilus JW/NM-WN-LF.</title>
        <authorList>
            <person name="Zhao B."/>
            <person name="Mesbah N.M."/>
            <person name="Dalin E."/>
            <person name="Goodwin L."/>
            <person name="Nolan M."/>
            <person name="Pitluck S."/>
            <person name="Chertkov O."/>
            <person name="Brettin T.S."/>
            <person name="Han J."/>
            <person name="Larimer F.W."/>
            <person name="Land M.L."/>
            <person name="Hauser L."/>
            <person name="Kyrpides N."/>
            <person name="Wiegel J."/>
        </authorList>
    </citation>
    <scope>NUCLEOTIDE SEQUENCE [LARGE SCALE GENOMIC DNA]</scope>
    <source>
        <strain evidence="3">ATCC BAA-1301 / DSM 18059 / JW/NM-WN-LF</strain>
    </source>
</reference>
<feature type="signal peptide" evidence="1">
    <location>
        <begin position="1"/>
        <end position="18"/>
    </location>
</feature>
<organism evidence="2 3">
    <name type="scientific">Natranaerobius thermophilus (strain ATCC BAA-1301 / DSM 18059 / JW/NM-WN-LF)</name>
    <dbReference type="NCBI Taxonomy" id="457570"/>
    <lineage>
        <taxon>Bacteria</taxon>
        <taxon>Bacillati</taxon>
        <taxon>Bacillota</taxon>
        <taxon>Clostridia</taxon>
        <taxon>Natranaerobiales</taxon>
        <taxon>Natranaerobiaceae</taxon>
        <taxon>Natranaerobius</taxon>
    </lineage>
</organism>
<dbReference type="InParanoid" id="B2A5Q6"/>
<dbReference type="EMBL" id="CP001034">
    <property type="protein sequence ID" value="ACB84004.1"/>
    <property type="molecule type" value="Genomic_DNA"/>
</dbReference>
<accession>B2A5Q6</accession>
<gene>
    <name evidence="2" type="ordered locus">Nther_0408</name>
</gene>